<dbReference type="Proteomes" id="UP000588604">
    <property type="component" value="Unassembled WGS sequence"/>
</dbReference>
<protein>
    <submittedName>
        <fullName evidence="1">Uncharacterized protein</fullName>
    </submittedName>
</protein>
<evidence type="ECO:0000313" key="2">
    <source>
        <dbReference type="Proteomes" id="UP000588604"/>
    </source>
</evidence>
<keyword evidence="2" id="KW-1185">Reference proteome</keyword>
<proteinExistence type="predicted"/>
<dbReference type="EMBL" id="JACIJO010000001">
    <property type="protein sequence ID" value="MBB6325511.1"/>
    <property type="molecule type" value="Genomic_DNA"/>
</dbReference>
<evidence type="ECO:0000313" key="1">
    <source>
        <dbReference type="EMBL" id="MBB6325511.1"/>
    </source>
</evidence>
<accession>A0A841MU17</accession>
<gene>
    <name evidence="1" type="ORF">FHS59_001126</name>
</gene>
<name>A0A841MU17_9BACT</name>
<dbReference type="RefSeq" id="WP_246388312.1">
    <property type="nucleotide sequence ID" value="NZ_JACIJO010000001.1"/>
</dbReference>
<dbReference type="AlphaFoldDB" id="A0A841MU17"/>
<organism evidence="1 2">
    <name type="scientific">Algoriphagus iocasae</name>
    <dbReference type="NCBI Taxonomy" id="1836499"/>
    <lineage>
        <taxon>Bacteria</taxon>
        <taxon>Pseudomonadati</taxon>
        <taxon>Bacteroidota</taxon>
        <taxon>Cytophagia</taxon>
        <taxon>Cytophagales</taxon>
        <taxon>Cyclobacteriaceae</taxon>
        <taxon>Algoriphagus</taxon>
    </lineage>
</organism>
<reference evidence="1 2" key="1">
    <citation type="submission" date="2020-08" db="EMBL/GenBank/DDBJ databases">
        <title>Genomic Encyclopedia of Type Strains, Phase IV (KMG-IV): sequencing the most valuable type-strain genomes for metagenomic binning, comparative biology and taxonomic classification.</title>
        <authorList>
            <person name="Goeker M."/>
        </authorList>
    </citation>
    <scope>NUCLEOTIDE SEQUENCE [LARGE SCALE GENOMIC DNA]</scope>
    <source>
        <strain evidence="1 2">DSM 102044</strain>
    </source>
</reference>
<sequence length="438" mass="49290">MSLFSRFFLFVLFLGISYNLPAQRLITKRSSFYLMAGTSGAKLRQFDQLLEDRGLTGLRNKYHTIGLGYQARYNDFVIGMEVYHNRGGKSELDDFKLNYRTSRALLNIGYAFIEESNIQLIHYMSIGAGFLNFQMLPQSSSQSLEGFLAEPSQGFILREKNIQKGTRYYGNFLTETGFQLSYDFDLPGRKEALEVLLKLGYAFSPFEGKWNLNGLSFDNAQSGAFIRVGAGLTLPDRNFFYKDASIGLYLINGIHFTSPDGFNEVLESEGFNAFDGKPSNLGLRILGESGKFLYGADIYNLAMSGSANNIRNHTLNSLRVYGNLGMKFIQYRNFAIGGIAGLGFGNIRYTNTMKNKPDFPELFEQRTFDGYLRNSGLMAKPELYVEYGIPIGKRNLFDVVFNTSVGYELPLANYKLADFSMASYMSAPYLSFGIGVRP</sequence>
<comment type="caution">
    <text evidence="1">The sequence shown here is derived from an EMBL/GenBank/DDBJ whole genome shotgun (WGS) entry which is preliminary data.</text>
</comment>